<dbReference type="RefSeq" id="XP_033385127.1">
    <property type="nucleotide sequence ID" value="XM_033528165.1"/>
</dbReference>
<proteinExistence type="predicted"/>
<evidence type="ECO:0000313" key="3">
    <source>
        <dbReference type="Proteomes" id="UP000799778"/>
    </source>
</evidence>
<evidence type="ECO:0000313" key="2">
    <source>
        <dbReference type="EMBL" id="KAF2016788.1"/>
    </source>
</evidence>
<organism evidence="2 3">
    <name type="scientific">Aaosphaeria arxii CBS 175.79</name>
    <dbReference type="NCBI Taxonomy" id="1450172"/>
    <lineage>
        <taxon>Eukaryota</taxon>
        <taxon>Fungi</taxon>
        <taxon>Dikarya</taxon>
        <taxon>Ascomycota</taxon>
        <taxon>Pezizomycotina</taxon>
        <taxon>Dothideomycetes</taxon>
        <taxon>Pleosporomycetidae</taxon>
        <taxon>Pleosporales</taxon>
        <taxon>Pleosporales incertae sedis</taxon>
        <taxon>Aaosphaeria</taxon>
    </lineage>
</organism>
<protein>
    <submittedName>
        <fullName evidence="2">Uncharacterized protein</fullName>
    </submittedName>
</protein>
<feature type="region of interest" description="Disordered" evidence="1">
    <location>
        <begin position="57"/>
        <end position="77"/>
    </location>
</feature>
<accession>A0A6A5XTY9</accession>
<feature type="compositionally biased region" description="Basic and acidic residues" evidence="1">
    <location>
        <begin position="67"/>
        <end position="77"/>
    </location>
</feature>
<dbReference type="GeneID" id="54285562"/>
<name>A0A6A5XTY9_9PLEO</name>
<dbReference type="Proteomes" id="UP000799778">
    <property type="component" value="Unassembled WGS sequence"/>
</dbReference>
<evidence type="ECO:0000256" key="1">
    <source>
        <dbReference type="SAM" id="MobiDB-lite"/>
    </source>
</evidence>
<gene>
    <name evidence="2" type="ORF">BU24DRAFT_423136</name>
</gene>
<reference evidence="2" key="1">
    <citation type="journal article" date="2020" name="Stud. Mycol.">
        <title>101 Dothideomycetes genomes: a test case for predicting lifestyles and emergence of pathogens.</title>
        <authorList>
            <person name="Haridas S."/>
            <person name="Albert R."/>
            <person name="Binder M."/>
            <person name="Bloem J."/>
            <person name="Labutti K."/>
            <person name="Salamov A."/>
            <person name="Andreopoulos B."/>
            <person name="Baker S."/>
            <person name="Barry K."/>
            <person name="Bills G."/>
            <person name="Bluhm B."/>
            <person name="Cannon C."/>
            <person name="Castanera R."/>
            <person name="Culley D."/>
            <person name="Daum C."/>
            <person name="Ezra D."/>
            <person name="Gonzalez J."/>
            <person name="Henrissat B."/>
            <person name="Kuo A."/>
            <person name="Liang C."/>
            <person name="Lipzen A."/>
            <person name="Lutzoni F."/>
            <person name="Magnuson J."/>
            <person name="Mondo S."/>
            <person name="Nolan M."/>
            <person name="Ohm R."/>
            <person name="Pangilinan J."/>
            <person name="Park H.-J."/>
            <person name="Ramirez L."/>
            <person name="Alfaro M."/>
            <person name="Sun H."/>
            <person name="Tritt A."/>
            <person name="Yoshinaga Y."/>
            <person name="Zwiers L.-H."/>
            <person name="Turgeon B."/>
            <person name="Goodwin S."/>
            <person name="Spatafora J."/>
            <person name="Crous P."/>
            <person name="Grigoriev I."/>
        </authorList>
    </citation>
    <scope>NUCLEOTIDE SEQUENCE</scope>
    <source>
        <strain evidence="2">CBS 175.79</strain>
    </source>
</reference>
<dbReference type="OrthoDB" id="67965at2759"/>
<keyword evidence="3" id="KW-1185">Reference proteome</keyword>
<dbReference type="EMBL" id="ML978069">
    <property type="protein sequence ID" value="KAF2016788.1"/>
    <property type="molecule type" value="Genomic_DNA"/>
</dbReference>
<dbReference type="AlphaFoldDB" id="A0A6A5XTY9"/>
<sequence length="77" mass="8139">MSIINAKGDGAEQDRHASHFGLGADGWARARELARAQGVGAEQDRYGSHFSINKSSIDKAAQSIQDGAKDAADGLRK</sequence>